<dbReference type="STRING" id="1178515.SY83_02530"/>
<dbReference type="InterPro" id="IPR036291">
    <property type="entry name" value="NAD(P)-bd_dom_sf"/>
</dbReference>
<feature type="domain" description="DUF1731" evidence="3">
    <location>
        <begin position="248"/>
        <end position="294"/>
    </location>
</feature>
<dbReference type="EMBL" id="CP011388">
    <property type="protein sequence ID" value="ANE45386.1"/>
    <property type="molecule type" value="Genomic_DNA"/>
</dbReference>
<protein>
    <recommendedName>
        <fullName evidence="6">Multidrug MFS transporter</fullName>
    </recommendedName>
</protein>
<keyword evidence="5" id="KW-1185">Reference proteome</keyword>
<comment type="similarity">
    <text evidence="1">Belongs to the NAD(P)-dependent epimerase/dehydratase family. SDR39U1 subfamily.</text>
</comment>
<dbReference type="PANTHER" id="PTHR11092">
    <property type="entry name" value="SUGAR NUCLEOTIDE EPIMERASE RELATED"/>
    <property type="match status" value="1"/>
</dbReference>
<organism evidence="4 5">
    <name type="scientific">Paenibacillus swuensis</name>
    <dbReference type="NCBI Taxonomy" id="1178515"/>
    <lineage>
        <taxon>Bacteria</taxon>
        <taxon>Bacillati</taxon>
        <taxon>Bacillota</taxon>
        <taxon>Bacilli</taxon>
        <taxon>Bacillales</taxon>
        <taxon>Paenibacillaceae</taxon>
        <taxon>Paenibacillus</taxon>
    </lineage>
</organism>
<evidence type="ECO:0000256" key="1">
    <source>
        <dbReference type="ARBA" id="ARBA00009353"/>
    </source>
</evidence>
<dbReference type="PANTHER" id="PTHR11092:SF0">
    <property type="entry name" value="EPIMERASE FAMILY PROTEIN SDR39U1"/>
    <property type="match status" value="1"/>
</dbReference>
<reference evidence="4 5" key="1">
    <citation type="submission" date="2015-01" db="EMBL/GenBank/DDBJ databases">
        <title>Paenibacillus swuensis/DY6/whole genome sequencing.</title>
        <authorList>
            <person name="Kim M.K."/>
            <person name="Srinivasan S."/>
            <person name="Lee J.-J."/>
        </authorList>
    </citation>
    <scope>NUCLEOTIDE SEQUENCE [LARGE SCALE GENOMIC DNA]</scope>
    <source>
        <strain evidence="4 5">DY6</strain>
    </source>
</reference>
<dbReference type="InterPro" id="IPR013549">
    <property type="entry name" value="DUF1731"/>
</dbReference>
<dbReference type="OrthoDB" id="9801773at2"/>
<dbReference type="Pfam" id="PF01370">
    <property type="entry name" value="Epimerase"/>
    <property type="match status" value="1"/>
</dbReference>
<dbReference type="NCBIfam" id="TIGR01777">
    <property type="entry name" value="yfcH"/>
    <property type="match status" value="1"/>
</dbReference>
<evidence type="ECO:0000313" key="5">
    <source>
        <dbReference type="Proteomes" id="UP000076927"/>
    </source>
</evidence>
<dbReference type="AlphaFoldDB" id="A0A172TEM7"/>
<sequence>MKIAIAGGTGFVGGHLTEYFATRGDEVIILTRSVPAASRRDVRYLTWEDKSALTTELQGLDALINLAGSSINQRWTPKGKERILQSRLTITSKLAELTATLKPKPAAVINASAIAIYGTSETDTYNEESPARITDFLADVVRQWERAADQIPAERLVKLRLGLVLGKDGGALGKMVLPYRLGAGGRIGSGEQWHSWIHIDDLVRLVDFCIRDTSMRGPVNAVGPEPVTNDTFGRTIGQVLHRPHWLPVPSFAMKAALGELSLLLLEGQRVLPAAALAHGFSFQHPTLKSALVDLLH</sequence>
<dbReference type="InterPro" id="IPR001509">
    <property type="entry name" value="Epimerase_deHydtase"/>
</dbReference>
<name>A0A172TEM7_9BACL</name>
<dbReference type="PATRIC" id="fig|1178515.4.peg.493"/>
<proteinExistence type="inferred from homology"/>
<gene>
    <name evidence="4" type="ORF">SY83_02530</name>
</gene>
<dbReference type="CDD" id="cd05242">
    <property type="entry name" value="SDR_a8"/>
    <property type="match status" value="1"/>
</dbReference>
<evidence type="ECO:0000313" key="4">
    <source>
        <dbReference type="EMBL" id="ANE45386.1"/>
    </source>
</evidence>
<dbReference type="Pfam" id="PF08338">
    <property type="entry name" value="DUF1731"/>
    <property type="match status" value="1"/>
</dbReference>
<evidence type="ECO:0008006" key="6">
    <source>
        <dbReference type="Google" id="ProtNLM"/>
    </source>
</evidence>
<evidence type="ECO:0000259" key="3">
    <source>
        <dbReference type="Pfam" id="PF08338"/>
    </source>
</evidence>
<dbReference type="Gene3D" id="3.40.50.720">
    <property type="entry name" value="NAD(P)-binding Rossmann-like Domain"/>
    <property type="match status" value="1"/>
</dbReference>
<dbReference type="InterPro" id="IPR010099">
    <property type="entry name" value="SDR39U1"/>
</dbReference>
<accession>A0A172TEM7</accession>
<dbReference type="SUPFAM" id="SSF51735">
    <property type="entry name" value="NAD(P)-binding Rossmann-fold domains"/>
    <property type="match status" value="1"/>
</dbReference>
<dbReference type="Proteomes" id="UP000076927">
    <property type="component" value="Chromosome"/>
</dbReference>
<evidence type="ECO:0000259" key="2">
    <source>
        <dbReference type="Pfam" id="PF01370"/>
    </source>
</evidence>
<feature type="domain" description="NAD-dependent epimerase/dehydratase" evidence="2">
    <location>
        <begin position="3"/>
        <end position="212"/>
    </location>
</feature>
<dbReference type="RefSeq" id="WP_068603967.1">
    <property type="nucleotide sequence ID" value="NZ_CP011388.1"/>
</dbReference>
<dbReference type="KEGG" id="pswu:SY83_02530"/>